<dbReference type="Pfam" id="PF19316">
    <property type="entry name" value="PIGO_PIGG"/>
    <property type="match status" value="1"/>
</dbReference>
<dbReference type="InterPro" id="IPR039527">
    <property type="entry name" value="PIGG/GPI7"/>
</dbReference>
<dbReference type="InterPro" id="IPR017850">
    <property type="entry name" value="Alkaline_phosphatase_core_sf"/>
</dbReference>
<evidence type="ECO:0000256" key="6">
    <source>
        <dbReference type="ARBA" id="ARBA00022679"/>
    </source>
</evidence>
<evidence type="ECO:0000256" key="7">
    <source>
        <dbReference type="ARBA" id="ARBA00022692"/>
    </source>
</evidence>
<feature type="transmembrane region" description="Helical" evidence="13">
    <location>
        <begin position="715"/>
        <end position="734"/>
    </location>
</feature>
<evidence type="ECO:0000256" key="1">
    <source>
        <dbReference type="ARBA" id="ARBA00004477"/>
    </source>
</evidence>
<evidence type="ECO:0000256" key="12">
    <source>
        <dbReference type="ARBA" id="ARBA00056729"/>
    </source>
</evidence>
<evidence type="ECO:0000256" key="11">
    <source>
        <dbReference type="ARBA" id="ARBA00023180"/>
    </source>
</evidence>
<feature type="transmembrane region" description="Helical" evidence="13">
    <location>
        <begin position="639"/>
        <end position="658"/>
    </location>
</feature>
<dbReference type="GO" id="GO:0005789">
    <property type="term" value="C:endoplasmic reticulum membrane"/>
    <property type="evidence" value="ECO:0007669"/>
    <property type="project" value="UniProtKB-SubCell"/>
</dbReference>
<comment type="pathway">
    <text evidence="2 13">Glycolipid biosynthesis; glycosylphosphatidylinositol-anchor biosynthesis.</text>
</comment>
<comment type="subcellular location">
    <subcellularLocation>
        <location evidence="1 13">Endoplasmic reticulum membrane</location>
        <topology evidence="1 13">Multi-pass membrane protein</topology>
    </subcellularLocation>
</comment>
<dbReference type="InterPro" id="IPR045687">
    <property type="entry name" value="PIGG/GPI7_C"/>
</dbReference>
<evidence type="ECO:0000256" key="5">
    <source>
        <dbReference type="ARBA" id="ARBA00022502"/>
    </source>
</evidence>
<feature type="transmembrane region" description="Helical" evidence="13">
    <location>
        <begin position="445"/>
        <end position="467"/>
    </location>
</feature>
<feature type="transmembrane region" description="Helical" evidence="13">
    <location>
        <begin position="12"/>
        <end position="31"/>
    </location>
</feature>
<dbReference type="GO" id="GO:0006506">
    <property type="term" value="P:GPI anchor biosynthetic process"/>
    <property type="evidence" value="ECO:0007669"/>
    <property type="project" value="UniProtKB-UniPathway"/>
</dbReference>
<sequence length="853" mass="93655">MAPSKSTVMLTIANLFIPIAILTFASGFFPYKPFLPGLAEYEALGFGLGAPPKAPFDKVIFMVVDALRSDFVFSDESGFTFTQSLISNGAAMPFTAHATSPTITMPRVKAITTGSIPSFLDVILNFAESDTTSSLAAQDTWLAQMKAKGSGKLVMYGDDTWLKLFPDTFDRADGTSSFFVADFTEVDNNVTRHVPEELRNDDWNTMVLHYLGMDHIGHKAGPRSPNMLPKQKEMDGLVQQMYTAIESQKHLANTLLIICGDHGMNDAGNHGGSAPGETSPALVFMSPKLKKISAGLESPIAPSDEFQFYDTIEQSDIAPTLAALLGFPVPRNNLGNFIRNFLPFWSSGNDQLHILLANAKQILNVIAAAHPASLFGEKSSQDCQKPSSDIEKLGCDWKLITAQLEARSHKKSGHSDSLHEDLINWSRHAQTIMSSAASNYDMTKLYTGQAIAMISTVLAVFTAAPVLGKSPLFALITLLYSIMMFASSYVEEEHNFWYWAASGWITVLIFKTAKSSLTTSFSCVVVLAGLRFTRRWNQTGQKFAGEPDIARTFLAEHTTFLWALVFAMYMWNCYSLSSTGFPHLPRSIAKGVAQFLAVMAAAFKVAFTHEDAPELLDWTASKVAELTTGFSLVNRARGVFIGIGLALAQTIGAEYLSAVRRHRFTSTRTIHNLLTLLLMTQSRATNIPLLMIFSAQFHLLFNLDLNLTEVTITSLVFQYMSFFAFGGTNSISSVDLSSAYNGVSGYNIVAVGILTFVSNWTGPIFWTSATTMMLLRLRAGGEKNVLLKYIALQTVFAATGLVFIMAACTVLRTHLFIWTVFSPKYLYSMAWSIGQHIGMNIGLGSLLFWLGAY</sequence>
<evidence type="ECO:0000256" key="10">
    <source>
        <dbReference type="ARBA" id="ARBA00023136"/>
    </source>
</evidence>
<evidence type="ECO:0000256" key="3">
    <source>
        <dbReference type="ARBA" id="ARBA00005315"/>
    </source>
</evidence>
<keyword evidence="5 13" id="KW-0337">GPI-anchor biosynthesis</keyword>
<keyword evidence="6 13" id="KW-0808">Transferase</keyword>
<dbReference type="OrthoDB" id="272139at2759"/>
<evidence type="ECO:0000256" key="13">
    <source>
        <dbReference type="RuleBase" id="RU367106"/>
    </source>
</evidence>
<dbReference type="PANTHER" id="PTHR23072">
    <property type="entry name" value="PHOSPHATIDYLINOSITOL GLYCAN-RELATED"/>
    <property type="match status" value="1"/>
</dbReference>
<feature type="transmembrane region" description="Helical" evidence="13">
    <location>
        <begin position="746"/>
        <end position="766"/>
    </location>
</feature>
<protein>
    <recommendedName>
        <fullName evidence="4 13">GPI ethanolamine phosphate transferase 2</fullName>
    </recommendedName>
</protein>
<dbReference type="FunFam" id="3.40.720.10:FF:000045">
    <property type="entry name" value="GPI ethanolamine phosphate transferase 2"/>
    <property type="match status" value="1"/>
</dbReference>
<evidence type="ECO:0000256" key="8">
    <source>
        <dbReference type="ARBA" id="ARBA00022824"/>
    </source>
</evidence>
<gene>
    <name evidence="15" type="primary">LAS21</name>
    <name evidence="15" type="ORF">VE01_02368</name>
</gene>
<feature type="transmembrane region" description="Helical" evidence="13">
    <location>
        <begin position="670"/>
        <end position="695"/>
    </location>
</feature>
<dbReference type="CDD" id="cd16024">
    <property type="entry name" value="GPI_EPT_2"/>
    <property type="match status" value="1"/>
</dbReference>
<evidence type="ECO:0000313" key="16">
    <source>
        <dbReference type="Proteomes" id="UP000091956"/>
    </source>
</evidence>
<evidence type="ECO:0000313" key="15">
    <source>
        <dbReference type="EMBL" id="OBT99087.1"/>
    </source>
</evidence>
<name>A0A1B8GTD3_9PEZI</name>
<feature type="transmembrane region" description="Helical" evidence="13">
    <location>
        <begin position="825"/>
        <end position="850"/>
    </location>
</feature>
<dbReference type="STRING" id="342668.A0A1B8GTD3"/>
<keyword evidence="11" id="KW-0325">Glycoprotein</keyword>
<evidence type="ECO:0000259" key="14">
    <source>
        <dbReference type="Pfam" id="PF19316"/>
    </source>
</evidence>
<proteinExistence type="inferred from homology"/>
<keyword evidence="16" id="KW-1185">Reference proteome</keyword>
<organism evidence="15 16">
    <name type="scientific">Pseudogymnoascus verrucosus</name>
    <dbReference type="NCBI Taxonomy" id="342668"/>
    <lineage>
        <taxon>Eukaryota</taxon>
        <taxon>Fungi</taxon>
        <taxon>Dikarya</taxon>
        <taxon>Ascomycota</taxon>
        <taxon>Pezizomycotina</taxon>
        <taxon>Leotiomycetes</taxon>
        <taxon>Thelebolales</taxon>
        <taxon>Thelebolaceae</taxon>
        <taxon>Pseudogymnoascus</taxon>
    </lineage>
</organism>
<evidence type="ECO:0000256" key="2">
    <source>
        <dbReference type="ARBA" id="ARBA00004687"/>
    </source>
</evidence>
<dbReference type="RefSeq" id="XP_018132820.1">
    <property type="nucleotide sequence ID" value="XM_018271878.2"/>
</dbReference>
<dbReference type="EMBL" id="KV460214">
    <property type="protein sequence ID" value="OBT99087.1"/>
    <property type="molecule type" value="Genomic_DNA"/>
</dbReference>
<dbReference type="GO" id="GO:0051267">
    <property type="term" value="F:CP2 mannose-ethanolamine phosphotransferase activity"/>
    <property type="evidence" value="ECO:0007669"/>
    <property type="project" value="TreeGrafter"/>
</dbReference>
<feature type="transmembrane region" description="Helical" evidence="13">
    <location>
        <begin position="786"/>
        <end position="813"/>
    </location>
</feature>
<accession>A0A1B8GTD3</accession>
<feature type="transmembrane region" description="Helical" evidence="13">
    <location>
        <begin position="549"/>
        <end position="571"/>
    </location>
</feature>
<keyword evidence="7 13" id="KW-0812">Transmembrane</keyword>
<dbReference type="AlphaFoldDB" id="A0A1B8GTD3"/>
<dbReference type="GeneID" id="28835754"/>
<dbReference type="PANTHER" id="PTHR23072:SF0">
    <property type="entry name" value="GPI ETHANOLAMINE PHOSPHATE TRANSFERASE 2"/>
    <property type="match status" value="1"/>
</dbReference>
<keyword evidence="9 13" id="KW-1133">Transmembrane helix</keyword>
<evidence type="ECO:0000256" key="4">
    <source>
        <dbReference type="ARBA" id="ARBA00020830"/>
    </source>
</evidence>
<dbReference type="Gene3D" id="3.40.720.10">
    <property type="entry name" value="Alkaline Phosphatase, subunit A"/>
    <property type="match status" value="1"/>
</dbReference>
<reference evidence="15 16" key="1">
    <citation type="submission" date="2016-03" db="EMBL/GenBank/DDBJ databases">
        <title>Comparative genomics of Pseudogymnoascus destructans, the fungus causing white-nose syndrome of bats.</title>
        <authorList>
            <person name="Palmer J.M."/>
            <person name="Drees K.P."/>
            <person name="Foster J.T."/>
            <person name="Lindner D.L."/>
        </authorList>
    </citation>
    <scope>NUCLEOTIDE SEQUENCE [LARGE SCALE GENOMIC DNA]</scope>
    <source>
        <strain evidence="15 16">UAMH 10579</strain>
    </source>
</reference>
<keyword evidence="8 13" id="KW-0256">Endoplasmic reticulum</keyword>
<feature type="transmembrane region" description="Helical" evidence="13">
    <location>
        <begin position="472"/>
        <end position="490"/>
    </location>
</feature>
<feature type="transmembrane region" description="Helical" evidence="13">
    <location>
        <begin position="496"/>
        <end position="528"/>
    </location>
</feature>
<dbReference type="UniPathway" id="UPA00196"/>
<dbReference type="Pfam" id="PF01663">
    <property type="entry name" value="Phosphodiest"/>
    <property type="match status" value="1"/>
</dbReference>
<comment type="function">
    <text evidence="12 13">Ethanolamine phosphate transferase involved in glycosylphosphatidylinositol-anchor biosynthesis. Transfers ethanolamine phosphate to the GPI second mannose.</text>
</comment>
<dbReference type="SUPFAM" id="SSF53649">
    <property type="entry name" value="Alkaline phosphatase-like"/>
    <property type="match status" value="1"/>
</dbReference>
<reference evidence="16" key="2">
    <citation type="journal article" date="2018" name="Nat. Commun.">
        <title>Extreme sensitivity to ultraviolet light in the fungal pathogen causing white-nose syndrome of bats.</title>
        <authorList>
            <person name="Palmer J.M."/>
            <person name="Drees K.P."/>
            <person name="Foster J.T."/>
            <person name="Lindner D.L."/>
        </authorList>
    </citation>
    <scope>NUCLEOTIDE SEQUENCE [LARGE SCALE GENOMIC DNA]</scope>
    <source>
        <strain evidence="16">UAMH 10579</strain>
    </source>
</reference>
<keyword evidence="10 13" id="KW-0472">Membrane</keyword>
<feature type="domain" description="GPI ethanolamine phosphate transferase 2 C-terminal" evidence="14">
    <location>
        <begin position="437"/>
        <end position="852"/>
    </location>
</feature>
<dbReference type="InterPro" id="IPR037674">
    <property type="entry name" value="PIG-G_N"/>
</dbReference>
<comment type="similarity">
    <text evidence="3 13">Belongs to the PIGG/PIGN/PIGO family. PIGG subfamily.</text>
</comment>
<dbReference type="Proteomes" id="UP000091956">
    <property type="component" value="Unassembled WGS sequence"/>
</dbReference>
<dbReference type="InterPro" id="IPR002591">
    <property type="entry name" value="Phosphodiest/P_Trfase"/>
</dbReference>
<evidence type="ECO:0000256" key="9">
    <source>
        <dbReference type="ARBA" id="ARBA00022989"/>
    </source>
</evidence>